<proteinExistence type="predicted"/>
<accession>A0AAD4BNJ1</accession>
<feature type="non-terminal residue" evidence="1">
    <location>
        <position position="186"/>
    </location>
</feature>
<comment type="caution">
    <text evidence="1">The sequence shown here is derived from an EMBL/GenBank/DDBJ whole genome shotgun (WGS) entry which is preliminary data.</text>
</comment>
<name>A0AAD4BNJ1_BOLED</name>
<protein>
    <submittedName>
        <fullName evidence="1">Uncharacterized protein</fullName>
    </submittedName>
</protein>
<dbReference type="Proteomes" id="UP001194468">
    <property type="component" value="Unassembled WGS sequence"/>
</dbReference>
<dbReference type="EMBL" id="WHUW01000026">
    <property type="protein sequence ID" value="KAF8435081.1"/>
    <property type="molecule type" value="Genomic_DNA"/>
</dbReference>
<reference evidence="1" key="1">
    <citation type="submission" date="2019-10" db="EMBL/GenBank/DDBJ databases">
        <authorList>
            <consortium name="DOE Joint Genome Institute"/>
            <person name="Kuo A."/>
            <person name="Miyauchi S."/>
            <person name="Kiss E."/>
            <person name="Drula E."/>
            <person name="Kohler A."/>
            <person name="Sanchez-Garcia M."/>
            <person name="Andreopoulos B."/>
            <person name="Barry K.W."/>
            <person name="Bonito G."/>
            <person name="Buee M."/>
            <person name="Carver A."/>
            <person name="Chen C."/>
            <person name="Cichocki N."/>
            <person name="Clum A."/>
            <person name="Culley D."/>
            <person name="Crous P.W."/>
            <person name="Fauchery L."/>
            <person name="Girlanda M."/>
            <person name="Hayes R."/>
            <person name="Keri Z."/>
            <person name="LaButti K."/>
            <person name="Lipzen A."/>
            <person name="Lombard V."/>
            <person name="Magnuson J."/>
            <person name="Maillard F."/>
            <person name="Morin E."/>
            <person name="Murat C."/>
            <person name="Nolan M."/>
            <person name="Ohm R."/>
            <person name="Pangilinan J."/>
            <person name="Pereira M."/>
            <person name="Perotto S."/>
            <person name="Peter M."/>
            <person name="Riley R."/>
            <person name="Sitrit Y."/>
            <person name="Stielow B."/>
            <person name="Szollosi G."/>
            <person name="Zifcakova L."/>
            <person name="Stursova M."/>
            <person name="Spatafora J.W."/>
            <person name="Tedersoo L."/>
            <person name="Vaario L.-M."/>
            <person name="Yamada A."/>
            <person name="Yan M."/>
            <person name="Wang P."/>
            <person name="Xu J."/>
            <person name="Bruns T."/>
            <person name="Baldrian P."/>
            <person name="Vilgalys R."/>
            <person name="Henrissat B."/>
            <person name="Grigoriev I.V."/>
            <person name="Hibbett D."/>
            <person name="Nagy L.G."/>
            <person name="Martin F.M."/>
        </authorList>
    </citation>
    <scope>NUCLEOTIDE SEQUENCE</scope>
    <source>
        <strain evidence="1">BED1</strain>
    </source>
</reference>
<evidence type="ECO:0000313" key="1">
    <source>
        <dbReference type="EMBL" id="KAF8435081.1"/>
    </source>
</evidence>
<sequence>MFSLPVAGEAEGSGDSNPIRLEGITKTEFKRFLQVLLLGAFEEATASDSVFDMWFPVVKLARMWEFDAIHKRAVQNMPYERISRPSVEKVGFAVHYDIQPWLLPAVNELARRKEPLGNDDLGVLGPELALKVAAVRESFAINRNGPLKLTSGLRDASMVDFTSVIKGVFQLSGCGVSSFTCARGAL</sequence>
<organism evidence="1 2">
    <name type="scientific">Boletus edulis BED1</name>
    <dbReference type="NCBI Taxonomy" id="1328754"/>
    <lineage>
        <taxon>Eukaryota</taxon>
        <taxon>Fungi</taxon>
        <taxon>Dikarya</taxon>
        <taxon>Basidiomycota</taxon>
        <taxon>Agaricomycotina</taxon>
        <taxon>Agaricomycetes</taxon>
        <taxon>Agaricomycetidae</taxon>
        <taxon>Boletales</taxon>
        <taxon>Boletineae</taxon>
        <taxon>Boletaceae</taxon>
        <taxon>Boletoideae</taxon>
        <taxon>Boletus</taxon>
    </lineage>
</organism>
<dbReference type="AlphaFoldDB" id="A0AAD4BNJ1"/>
<evidence type="ECO:0000313" key="2">
    <source>
        <dbReference type="Proteomes" id="UP001194468"/>
    </source>
</evidence>
<gene>
    <name evidence="1" type="ORF">L210DRAFT_3551853</name>
</gene>
<reference evidence="1" key="2">
    <citation type="journal article" date="2020" name="Nat. Commun.">
        <title>Large-scale genome sequencing of mycorrhizal fungi provides insights into the early evolution of symbiotic traits.</title>
        <authorList>
            <person name="Miyauchi S."/>
            <person name="Kiss E."/>
            <person name="Kuo A."/>
            <person name="Drula E."/>
            <person name="Kohler A."/>
            <person name="Sanchez-Garcia M."/>
            <person name="Morin E."/>
            <person name="Andreopoulos B."/>
            <person name="Barry K.W."/>
            <person name="Bonito G."/>
            <person name="Buee M."/>
            <person name="Carver A."/>
            <person name="Chen C."/>
            <person name="Cichocki N."/>
            <person name="Clum A."/>
            <person name="Culley D."/>
            <person name="Crous P.W."/>
            <person name="Fauchery L."/>
            <person name="Girlanda M."/>
            <person name="Hayes R.D."/>
            <person name="Keri Z."/>
            <person name="LaButti K."/>
            <person name="Lipzen A."/>
            <person name="Lombard V."/>
            <person name="Magnuson J."/>
            <person name="Maillard F."/>
            <person name="Murat C."/>
            <person name="Nolan M."/>
            <person name="Ohm R.A."/>
            <person name="Pangilinan J."/>
            <person name="Pereira M.F."/>
            <person name="Perotto S."/>
            <person name="Peter M."/>
            <person name="Pfister S."/>
            <person name="Riley R."/>
            <person name="Sitrit Y."/>
            <person name="Stielow J.B."/>
            <person name="Szollosi G."/>
            <person name="Zifcakova L."/>
            <person name="Stursova M."/>
            <person name="Spatafora J.W."/>
            <person name="Tedersoo L."/>
            <person name="Vaario L.M."/>
            <person name="Yamada A."/>
            <person name="Yan M."/>
            <person name="Wang P."/>
            <person name="Xu J."/>
            <person name="Bruns T."/>
            <person name="Baldrian P."/>
            <person name="Vilgalys R."/>
            <person name="Dunand C."/>
            <person name="Henrissat B."/>
            <person name="Grigoriev I.V."/>
            <person name="Hibbett D."/>
            <person name="Nagy L.G."/>
            <person name="Martin F.M."/>
        </authorList>
    </citation>
    <scope>NUCLEOTIDE SEQUENCE</scope>
    <source>
        <strain evidence="1">BED1</strain>
    </source>
</reference>
<keyword evidence="2" id="KW-1185">Reference proteome</keyword>